<dbReference type="CDD" id="cd18011">
    <property type="entry name" value="DEXDc_RapA"/>
    <property type="match status" value="1"/>
</dbReference>
<dbReference type="InterPro" id="IPR027417">
    <property type="entry name" value="P-loop_NTPase"/>
</dbReference>
<dbReference type="GO" id="GO:0005524">
    <property type="term" value="F:ATP binding"/>
    <property type="evidence" value="ECO:0007669"/>
    <property type="project" value="UniProtKB-KW"/>
</dbReference>
<evidence type="ECO:0000256" key="1">
    <source>
        <dbReference type="ARBA" id="ARBA00022741"/>
    </source>
</evidence>
<proteinExistence type="predicted"/>
<dbReference type="InterPro" id="IPR038718">
    <property type="entry name" value="SNF2-like_sf"/>
</dbReference>
<dbReference type="SMART" id="SM00490">
    <property type="entry name" value="HELICc"/>
    <property type="match status" value="1"/>
</dbReference>
<dbReference type="RefSeq" id="WP_114378276.1">
    <property type="nucleotide sequence ID" value="NZ_QPJD01000001.1"/>
</dbReference>
<dbReference type="GO" id="GO:0004386">
    <property type="term" value="F:helicase activity"/>
    <property type="evidence" value="ECO:0007669"/>
    <property type="project" value="UniProtKB-KW"/>
</dbReference>
<dbReference type="CDD" id="cd18793">
    <property type="entry name" value="SF2_C_SNF"/>
    <property type="match status" value="1"/>
</dbReference>
<evidence type="ECO:0000256" key="4">
    <source>
        <dbReference type="ARBA" id="ARBA00022840"/>
    </source>
</evidence>
<dbReference type="InterPro" id="IPR001650">
    <property type="entry name" value="Helicase_C-like"/>
</dbReference>
<dbReference type="InterPro" id="IPR049730">
    <property type="entry name" value="SNF2/RAD54-like_C"/>
</dbReference>
<dbReference type="PROSITE" id="PS51194">
    <property type="entry name" value="HELICASE_CTER"/>
    <property type="match status" value="1"/>
</dbReference>
<dbReference type="Proteomes" id="UP000252415">
    <property type="component" value="Unassembled WGS sequence"/>
</dbReference>
<dbReference type="OrthoDB" id="9814088at2"/>
<evidence type="ECO:0000256" key="5">
    <source>
        <dbReference type="SAM" id="Coils"/>
    </source>
</evidence>
<feature type="coiled-coil region" evidence="5">
    <location>
        <begin position="649"/>
        <end position="680"/>
    </location>
</feature>
<dbReference type="AlphaFoldDB" id="A0A368WD42"/>
<evidence type="ECO:0000259" key="7">
    <source>
        <dbReference type="PROSITE" id="PS51194"/>
    </source>
</evidence>
<dbReference type="Gene3D" id="3.40.50.10810">
    <property type="entry name" value="Tandem AAA-ATPase domain"/>
    <property type="match status" value="1"/>
</dbReference>
<feature type="domain" description="Helicase ATP-binding" evidence="6">
    <location>
        <begin position="112"/>
        <end position="286"/>
    </location>
</feature>
<dbReference type="PROSITE" id="PS51192">
    <property type="entry name" value="HELICASE_ATP_BIND_1"/>
    <property type="match status" value="1"/>
</dbReference>
<comment type="caution">
    <text evidence="8">The sequence shown here is derived from an EMBL/GenBank/DDBJ whole genome shotgun (WGS) entry which is preliminary data.</text>
</comment>
<dbReference type="Pfam" id="PF00271">
    <property type="entry name" value="Helicase_C"/>
    <property type="match status" value="1"/>
</dbReference>
<dbReference type="EMBL" id="QPJD01000001">
    <property type="protein sequence ID" value="RCW52057.1"/>
    <property type="molecule type" value="Genomic_DNA"/>
</dbReference>
<dbReference type="Pfam" id="PF00176">
    <property type="entry name" value="SNF2-rel_dom"/>
    <property type="match status" value="1"/>
</dbReference>
<keyword evidence="9" id="KW-1185">Reference proteome</keyword>
<protein>
    <submittedName>
        <fullName evidence="8">SNF2 domain-containing protein</fullName>
    </submittedName>
</protein>
<evidence type="ECO:0000256" key="2">
    <source>
        <dbReference type="ARBA" id="ARBA00022801"/>
    </source>
</evidence>
<evidence type="ECO:0000256" key="3">
    <source>
        <dbReference type="ARBA" id="ARBA00022806"/>
    </source>
</evidence>
<dbReference type="Gene3D" id="3.40.50.300">
    <property type="entry name" value="P-loop containing nucleotide triphosphate hydrolases"/>
    <property type="match status" value="1"/>
</dbReference>
<feature type="domain" description="Helicase C-terminal" evidence="7">
    <location>
        <begin position="467"/>
        <end position="639"/>
    </location>
</feature>
<evidence type="ECO:0000313" key="9">
    <source>
        <dbReference type="Proteomes" id="UP000252415"/>
    </source>
</evidence>
<keyword evidence="2" id="KW-0378">Hydrolase</keyword>
<reference evidence="8 9" key="1">
    <citation type="submission" date="2018-07" db="EMBL/GenBank/DDBJ databases">
        <title>Genomic Encyclopedia of Type Strains, Phase III (KMG-III): the genomes of soil and plant-associated and newly described type strains.</title>
        <authorList>
            <person name="Whitman W."/>
        </authorList>
    </citation>
    <scope>NUCLEOTIDE SEQUENCE [LARGE SCALE GENOMIC DNA]</scope>
    <source>
        <strain evidence="8 9">CECT 7506</strain>
    </source>
</reference>
<dbReference type="GO" id="GO:0016787">
    <property type="term" value="F:hydrolase activity"/>
    <property type="evidence" value="ECO:0007669"/>
    <property type="project" value="UniProtKB-KW"/>
</dbReference>
<dbReference type="InterPro" id="IPR014001">
    <property type="entry name" value="Helicase_ATP-bd"/>
</dbReference>
<dbReference type="InterPro" id="IPR000330">
    <property type="entry name" value="SNF2_N"/>
</dbReference>
<dbReference type="InterPro" id="IPR057342">
    <property type="entry name" value="DEXDc_RapA"/>
</dbReference>
<accession>A0A368WD42</accession>
<keyword evidence="3" id="KW-0347">Helicase</keyword>
<organism evidence="8 9">
    <name type="scientific">Paenibacillus prosopidis</name>
    <dbReference type="NCBI Taxonomy" id="630520"/>
    <lineage>
        <taxon>Bacteria</taxon>
        <taxon>Bacillati</taxon>
        <taxon>Bacillota</taxon>
        <taxon>Bacilli</taxon>
        <taxon>Bacillales</taxon>
        <taxon>Paenibacillaceae</taxon>
        <taxon>Paenibacillus</taxon>
    </lineage>
</organism>
<keyword evidence="5" id="KW-0175">Coiled coil</keyword>
<keyword evidence="1" id="KW-0547">Nucleotide-binding</keyword>
<evidence type="ECO:0000313" key="8">
    <source>
        <dbReference type="EMBL" id="RCW52057.1"/>
    </source>
</evidence>
<evidence type="ECO:0000259" key="6">
    <source>
        <dbReference type="PROSITE" id="PS51192"/>
    </source>
</evidence>
<keyword evidence="4" id="KW-0067">ATP-binding</keyword>
<gene>
    <name evidence="8" type="ORF">DFP97_101403</name>
</gene>
<dbReference type="SMART" id="SM00487">
    <property type="entry name" value="DEXDc"/>
    <property type="match status" value="1"/>
</dbReference>
<sequence>MIKVGEIVQGAQFPESVEIKKVEAFDEGFYSIAALGRDSNRYYELMLDGVELATLQRLSEQSSTSHQMTSSDLQHYLRYHALLVNGKYSAKQALGNKNLIPLPHQIEAVYSRMLQMPQVRFLLADDPGAGKTIMSGMLIKELKARESVERILILVPPLVLKQWQEELQEKFHEDFFIINRSVTKQYGSKNPFIEHDFCLASVYWAARDDVKSLVNEAHFDLVIVDEAHKMAAYTHGVTKKKTSKTRLYHLGEAVLRQAEHCVLLTATPHKGDMENFRHLMRLVDDDIFSNLSVTESLREKANPFIIRRLKESLKKFDGTPLFPKRTTRTIQYTLSEDELDLYEAVTDYVRLYFNRAMNAGSNSTAFAMMLLQRRLSSSVNAIDLSLKRRRDRLIKLLDETMASKKKQTKNKEEFDWEEYDDESLETQELLEGELESATNNLDPEELRIEINELERLVRKTSYLKENAVERKYDELEQTLFGWNGLLNQGEKILIFTESADTLDFLEKRLITRVPQIAKIVGRFSMDERRRQVELFRNDCQIMLATDAGGESINLQFCNQMINYDIPWNPNKLEQRMGRIHRIGQKNEVAVFNLVASNTREGDVMIRLLEKMERMREDLGADLVYDFIGEIVDGDFNDLASLMQAAVIHREKLDDIIASMERKLSEEHKKLLEEVEKERLSEDVFDLPKMRREQHDLVVKKLPERNYGPFTEHILKKCNVRIHQTQNEKVKRIERLPKYIRDISKTNRLPLYQLEEAIRFTFYKDYVKDGIDIISEDHPLCKLGMILTRKENEKMAIDRFMVYFSVSEPLSVEVYLNSVTDGTGNELADELIFLAKRQDGSLLRLDQYWLFQQDFVGELTALSELMDSSIHTAAVKTAMELRDEVRSKREAQLNRVMSYLDKTFKKQIDDLIERRTKYEHENEENRNSALINQVDANLIDVEMRKERRLALVQRQKNIGMKPPKRIAQLEIVPRGKAQRVIAVDYRDIIEEHERKNGRGNIKMFNTFSLVDFYSERFNGEPRYIIVTNDELYMPSENYIEDLKEVAGQTYIYVVKEKKIIEEKSLAEFIPTIGTLF</sequence>
<name>A0A368WD42_9BACL</name>
<dbReference type="PANTHER" id="PTHR10799">
    <property type="entry name" value="SNF2/RAD54 HELICASE FAMILY"/>
    <property type="match status" value="1"/>
</dbReference>
<dbReference type="SUPFAM" id="SSF52540">
    <property type="entry name" value="P-loop containing nucleoside triphosphate hydrolases"/>
    <property type="match status" value="2"/>
</dbReference>